<gene>
    <name evidence="2" type="ORF">RFI_17476</name>
</gene>
<evidence type="ECO:0000313" key="2">
    <source>
        <dbReference type="EMBL" id="ETO19753.1"/>
    </source>
</evidence>
<reference evidence="2 3" key="1">
    <citation type="journal article" date="2013" name="Curr. Biol.">
        <title>The Genome of the Foraminiferan Reticulomyxa filosa.</title>
        <authorList>
            <person name="Glockner G."/>
            <person name="Hulsmann N."/>
            <person name="Schleicher M."/>
            <person name="Noegel A.A."/>
            <person name="Eichinger L."/>
            <person name="Gallinger C."/>
            <person name="Pawlowski J."/>
            <person name="Sierra R."/>
            <person name="Euteneuer U."/>
            <person name="Pillet L."/>
            <person name="Moustafa A."/>
            <person name="Platzer M."/>
            <person name="Groth M."/>
            <person name="Szafranski K."/>
            <person name="Schliwa M."/>
        </authorList>
    </citation>
    <scope>NUCLEOTIDE SEQUENCE [LARGE SCALE GENOMIC DNA]</scope>
</reference>
<keyword evidence="3" id="KW-1185">Reference proteome</keyword>
<sequence length="138" mass="16372">MHNVKKKKNNNNNNNNNKKKYLMVVVYFSCMYSSILFLSHCVPSHSTLHFFMKAILPSQMARNFSWHGFKLVCKKKKNRVGRRKHVFCKSIFLFFFYIGNNRGLPQNDNEVLLDTMHKKIICCLEIDALLAMSFFQWI</sequence>
<protein>
    <submittedName>
        <fullName evidence="2">Uncharacterized protein</fullName>
    </submittedName>
</protein>
<organism evidence="2 3">
    <name type="scientific">Reticulomyxa filosa</name>
    <dbReference type="NCBI Taxonomy" id="46433"/>
    <lineage>
        <taxon>Eukaryota</taxon>
        <taxon>Sar</taxon>
        <taxon>Rhizaria</taxon>
        <taxon>Retaria</taxon>
        <taxon>Foraminifera</taxon>
        <taxon>Monothalamids</taxon>
        <taxon>Reticulomyxidae</taxon>
        <taxon>Reticulomyxa</taxon>
    </lineage>
</organism>
<dbReference type="EMBL" id="ASPP01013314">
    <property type="protein sequence ID" value="ETO19753.1"/>
    <property type="molecule type" value="Genomic_DNA"/>
</dbReference>
<keyword evidence="1" id="KW-1133">Transmembrane helix</keyword>
<evidence type="ECO:0000256" key="1">
    <source>
        <dbReference type="SAM" id="Phobius"/>
    </source>
</evidence>
<keyword evidence="1" id="KW-0472">Membrane</keyword>
<comment type="caution">
    <text evidence="2">The sequence shown here is derived from an EMBL/GenBank/DDBJ whole genome shotgun (WGS) entry which is preliminary data.</text>
</comment>
<proteinExistence type="predicted"/>
<feature type="transmembrane region" description="Helical" evidence="1">
    <location>
        <begin position="21"/>
        <end position="39"/>
    </location>
</feature>
<keyword evidence="1" id="KW-0812">Transmembrane</keyword>
<dbReference type="AlphaFoldDB" id="X6N1G0"/>
<accession>X6N1G0</accession>
<name>X6N1G0_RETFI</name>
<evidence type="ECO:0000313" key="3">
    <source>
        <dbReference type="Proteomes" id="UP000023152"/>
    </source>
</evidence>
<dbReference type="Proteomes" id="UP000023152">
    <property type="component" value="Unassembled WGS sequence"/>
</dbReference>